<reference evidence="2 3" key="1">
    <citation type="submission" date="2015-01" db="EMBL/GenBank/DDBJ databases">
        <title>Genome of allotetraploid Gossypium barbadense reveals genomic plasticity and fiber elongation in cotton evolution.</title>
        <authorList>
            <person name="Chen X."/>
            <person name="Liu X."/>
            <person name="Zhao B."/>
            <person name="Zheng H."/>
            <person name="Hu Y."/>
            <person name="Lu G."/>
            <person name="Yang C."/>
            <person name="Chen J."/>
            <person name="Shan C."/>
            <person name="Zhang L."/>
            <person name="Zhou Y."/>
            <person name="Wang L."/>
            <person name="Guo W."/>
            <person name="Bai Y."/>
            <person name="Ruan J."/>
            <person name="Shangguan X."/>
            <person name="Mao Y."/>
            <person name="Jiang J."/>
            <person name="Zhu Y."/>
            <person name="Lei J."/>
            <person name="Kang H."/>
            <person name="Chen S."/>
            <person name="He X."/>
            <person name="Wang R."/>
            <person name="Wang Y."/>
            <person name="Chen J."/>
            <person name="Wang L."/>
            <person name="Yu S."/>
            <person name="Wang B."/>
            <person name="Wei J."/>
            <person name="Song S."/>
            <person name="Lu X."/>
            <person name="Gao Z."/>
            <person name="Gu W."/>
            <person name="Deng X."/>
            <person name="Ma D."/>
            <person name="Wang S."/>
            <person name="Liang W."/>
            <person name="Fang L."/>
            <person name="Cai C."/>
            <person name="Zhu X."/>
            <person name="Zhou B."/>
            <person name="Zhang Y."/>
            <person name="Chen Z."/>
            <person name="Xu S."/>
            <person name="Zhu R."/>
            <person name="Wang S."/>
            <person name="Zhang T."/>
            <person name="Zhao G."/>
        </authorList>
    </citation>
    <scope>NUCLEOTIDE SEQUENCE [LARGE SCALE GENOMIC DNA]</scope>
    <source>
        <strain evidence="3">cv. Xinhai21</strain>
        <tissue evidence="2">Leaf</tissue>
    </source>
</reference>
<dbReference type="EMBL" id="KZ664157">
    <property type="protein sequence ID" value="PPS07303.1"/>
    <property type="molecule type" value="Genomic_DNA"/>
</dbReference>
<dbReference type="InterPro" id="IPR017451">
    <property type="entry name" value="F-box-assoc_interact_dom"/>
</dbReference>
<evidence type="ECO:0000259" key="1">
    <source>
        <dbReference type="Pfam" id="PF08268"/>
    </source>
</evidence>
<dbReference type="InterPro" id="IPR036047">
    <property type="entry name" value="F-box-like_dom_sf"/>
</dbReference>
<dbReference type="SUPFAM" id="SSF81383">
    <property type="entry name" value="F-box domain"/>
    <property type="match status" value="1"/>
</dbReference>
<dbReference type="Pfam" id="PF08268">
    <property type="entry name" value="FBA_3"/>
    <property type="match status" value="1"/>
</dbReference>
<gene>
    <name evidence="2" type="ORF">GOBAR_AA13337</name>
</gene>
<sequence>MVKREKIAPSFKLSVKSLLRFKCVKKSWRNFIEDPVFIAMHLNYYGKSSVGFLLYGSRPYKYIKQYLNCSSIDVSMSIKILFGKSPGYMIGSTNGLVCLSNDLYFFLKEDKWLSIYICNPSTREILELPECHHAHNEFVLSIGFGFCPKFNDYKVVVVKLLDSVVNVRDPNCCLFSLGVEVYSLNRNSWRSTKIVNPRSVLTTSFQGKGYFNGAFHWGGRDLKSSKRMIMSFQFDEEVFRELNLPNHPDFQKENYFLNALIIEYQNFFSLIIKQKVNMHVYDLWVMKEYGVSDSWIKQLTIEVPILEDRLMFQPVMSFENNGELLVLRDWYGRIVWYNTKTKQIERSKEVLRGRSIRYKESLVSLSTKKPFQKLINGLYGIDMQGIKGID</sequence>
<dbReference type="InterPro" id="IPR050796">
    <property type="entry name" value="SCF_F-box_component"/>
</dbReference>
<evidence type="ECO:0000313" key="2">
    <source>
        <dbReference type="EMBL" id="PPS07303.1"/>
    </source>
</evidence>
<feature type="domain" description="F-box associated beta-propeller type 3" evidence="1">
    <location>
        <begin position="85"/>
        <end position="346"/>
    </location>
</feature>
<evidence type="ECO:0000313" key="3">
    <source>
        <dbReference type="Proteomes" id="UP000239757"/>
    </source>
</evidence>
<organism evidence="2 3">
    <name type="scientific">Gossypium barbadense</name>
    <name type="common">Sea Island cotton</name>
    <name type="synonym">Hibiscus barbadensis</name>
    <dbReference type="NCBI Taxonomy" id="3634"/>
    <lineage>
        <taxon>Eukaryota</taxon>
        <taxon>Viridiplantae</taxon>
        <taxon>Streptophyta</taxon>
        <taxon>Embryophyta</taxon>
        <taxon>Tracheophyta</taxon>
        <taxon>Spermatophyta</taxon>
        <taxon>Magnoliopsida</taxon>
        <taxon>eudicotyledons</taxon>
        <taxon>Gunneridae</taxon>
        <taxon>Pentapetalae</taxon>
        <taxon>rosids</taxon>
        <taxon>malvids</taxon>
        <taxon>Malvales</taxon>
        <taxon>Malvaceae</taxon>
        <taxon>Malvoideae</taxon>
        <taxon>Gossypium</taxon>
    </lineage>
</organism>
<accession>A0A2P5XVG2</accession>
<dbReference type="Proteomes" id="UP000239757">
    <property type="component" value="Unassembled WGS sequence"/>
</dbReference>
<dbReference type="PANTHER" id="PTHR31672">
    <property type="entry name" value="BNACNNG10540D PROTEIN"/>
    <property type="match status" value="1"/>
</dbReference>
<name>A0A2P5XVG2_GOSBA</name>
<dbReference type="PANTHER" id="PTHR31672:SF13">
    <property type="entry name" value="F-BOX PROTEIN CPR30-LIKE"/>
    <property type="match status" value="1"/>
</dbReference>
<dbReference type="SUPFAM" id="SSF50965">
    <property type="entry name" value="Galactose oxidase, central domain"/>
    <property type="match status" value="1"/>
</dbReference>
<protein>
    <recommendedName>
        <fullName evidence="1">F-box associated beta-propeller type 3 domain-containing protein</fullName>
    </recommendedName>
</protein>
<dbReference type="InterPro" id="IPR013187">
    <property type="entry name" value="F-box-assoc_dom_typ3"/>
</dbReference>
<proteinExistence type="predicted"/>
<dbReference type="OrthoDB" id="5314306at2759"/>
<dbReference type="AlphaFoldDB" id="A0A2P5XVG2"/>
<dbReference type="InterPro" id="IPR011043">
    <property type="entry name" value="Gal_Oxase/kelch_b-propeller"/>
</dbReference>
<dbReference type="NCBIfam" id="TIGR01640">
    <property type="entry name" value="F_box_assoc_1"/>
    <property type="match status" value="1"/>
</dbReference>